<feature type="non-terminal residue" evidence="3">
    <location>
        <position position="578"/>
    </location>
</feature>
<dbReference type="InterPro" id="IPR005674">
    <property type="entry name" value="CocE/Ser_esterase"/>
</dbReference>
<feature type="non-terminal residue" evidence="3">
    <location>
        <position position="1"/>
    </location>
</feature>
<name>A0A382E2W5_9ZZZZ</name>
<dbReference type="EMBL" id="UINC01042052">
    <property type="protein sequence ID" value="SVB44167.1"/>
    <property type="molecule type" value="Genomic_DNA"/>
</dbReference>
<dbReference type="Pfam" id="PF08530">
    <property type="entry name" value="PepX_C"/>
    <property type="match status" value="1"/>
</dbReference>
<sequence length="578" mass="66429">RNFWRKLMAKKNSSYLDDQSWTDVRDGMRIDWDVPIKMDDGVVLRCDVYRPIKNGKYGVIMTLGPYGKFLHFNEIYEDQFVRMSEDFPEVPSETTNKYQNWEVVDPEKWVPDDYVCVRVDSRGAGRSPGVIDIWSGREAQDLAICVDWAGVQSWSNGKVGLNGISYYAENQWQCAALQPKHLAAICPWEGAADYYRDMAHHGGIFCNGFTKVWSEAQVYSVQHGRGTNGFRSSMNGDWVSGPITLTEEELGANRNNFYEDCLANKLDTDEFWTSRMPDWSKVKVPMLSSANWGGQGLHPRGNFEGFVRSKSKDKWLEVHGIEHWTHFYTNYGMDLQKRFFAYFLKGEKNGWNKQPKVQLQVRHPGEKFVERHEKEWPLKRTKWTKFFLNPEDLSLSTKTQNKMSKVTYGGFSDGVTFMTPPLKKEIEITGPIASKLFVSSSTSDADLFVILRAFSPDMKEVTFQGALDPKTPLAQGWLRVSHRKLDKNLSLPYRPYHTHDEEQPLARGKVYEVDVEVWPTCIVIPKDYRLAFSIRGKDYVYPGDSKVDLGKFSGWTGVGPFQHNDTRDRPPEIFGGDV</sequence>
<dbReference type="AlphaFoldDB" id="A0A382E2W5"/>
<dbReference type="InterPro" id="IPR000383">
    <property type="entry name" value="Xaa-Pro-like_dom"/>
</dbReference>
<dbReference type="PANTHER" id="PTHR43056">
    <property type="entry name" value="PEPTIDASE S9 PROLYL OLIGOPEPTIDASE"/>
    <property type="match status" value="1"/>
</dbReference>
<dbReference type="SMART" id="SM00939">
    <property type="entry name" value="PepX_C"/>
    <property type="match status" value="1"/>
</dbReference>
<protein>
    <recommendedName>
        <fullName evidence="2">Xaa-Pro dipeptidyl-peptidase C-terminal domain-containing protein</fullName>
    </recommendedName>
</protein>
<dbReference type="Pfam" id="PF02129">
    <property type="entry name" value="Peptidase_S15"/>
    <property type="match status" value="1"/>
</dbReference>
<dbReference type="NCBIfam" id="TIGR00976">
    <property type="entry name" value="CocE_NonD"/>
    <property type="match status" value="1"/>
</dbReference>
<gene>
    <name evidence="3" type="ORF">METZ01_LOCUS197021</name>
</gene>
<accession>A0A382E2W5</accession>
<evidence type="ECO:0000259" key="2">
    <source>
        <dbReference type="SMART" id="SM00939"/>
    </source>
</evidence>
<feature type="domain" description="Xaa-Pro dipeptidyl-peptidase C-terminal" evidence="2">
    <location>
        <begin position="337"/>
        <end position="548"/>
    </location>
</feature>
<dbReference type="Gene3D" id="3.40.50.1820">
    <property type="entry name" value="alpha/beta hydrolase"/>
    <property type="match status" value="1"/>
</dbReference>
<dbReference type="Gene3D" id="2.60.120.260">
    <property type="entry name" value="Galactose-binding domain-like"/>
    <property type="match status" value="1"/>
</dbReference>
<dbReference type="PANTHER" id="PTHR43056:SF10">
    <property type="entry name" value="COCE_NOND FAMILY, PUTATIVE (AFU_ORTHOLOGUE AFUA_7G00600)-RELATED"/>
    <property type="match status" value="1"/>
</dbReference>
<dbReference type="InterPro" id="IPR029058">
    <property type="entry name" value="AB_hydrolase_fold"/>
</dbReference>
<evidence type="ECO:0000256" key="1">
    <source>
        <dbReference type="ARBA" id="ARBA00022801"/>
    </source>
</evidence>
<dbReference type="SUPFAM" id="SSF53474">
    <property type="entry name" value="alpha/beta-Hydrolases"/>
    <property type="match status" value="1"/>
</dbReference>
<dbReference type="InterPro" id="IPR008979">
    <property type="entry name" value="Galactose-bd-like_sf"/>
</dbReference>
<dbReference type="SUPFAM" id="SSF49785">
    <property type="entry name" value="Galactose-binding domain-like"/>
    <property type="match status" value="1"/>
</dbReference>
<dbReference type="InterPro" id="IPR013736">
    <property type="entry name" value="Xaa-Pro_dipept_C"/>
</dbReference>
<evidence type="ECO:0000313" key="3">
    <source>
        <dbReference type="EMBL" id="SVB44167.1"/>
    </source>
</evidence>
<organism evidence="3">
    <name type="scientific">marine metagenome</name>
    <dbReference type="NCBI Taxonomy" id="408172"/>
    <lineage>
        <taxon>unclassified sequences</taxon>
        <taxon>metagenomes</taxon>
        <taxon>ecological metagenomes</taxon>
    </lineage>
</organism>
<keyword evidence="1" id="KW-0378">Hydrolase</keyword>
<dbReference type="InterPro" id="IPR050585">
    <property type="entry name" value="Xaa-Pro_dipeptidyl-ppase/CocE"/>
</dbReference>
<dbReference type="GO" id="GO:0008239">
    <property type="term" value="F:dipeptidyl-peptidase activity"/>
    <property type="evidence" value="ECO:0007669"/>
    <property type="project" value="InterPro"/>
</dbReference>
<dbReference type="Gene3D" id="1.10.3020.20">
    <property type="match status" value="1"/>
</dbReference>
<reference evidence="3" key="1">
    <citation type="submission" date="2018-05" db="EMBL/GenBank/DDBJ databases">
        <authorList>
            <person name="Lanie J.A."/>
            <person name="Ng W.-L."/>
            <person name="Kazmierczak K.M."/>
            <person name="Andrzejewski T.M."/>
            <person name="Davidsen T.M."/>
            <person name="Wayne K.J."/>
            <person name="Tettelin H."/>
            <person name="Glass J.I."/>
            <person name="Rusch D."/>
            <person name="Podicherti R."/>
            <person name="Tsui H.-C.T."/>
            <person name="Winkler M.E."/>
        </authorList>
    </citation>
    <scope>NUCLEOTIDE SEQUENCE</scope>
</reference>
<proteinExistence type="predicted"/>